<evidence type="ECO:0000259" key="6">
    <source>
        <dbReference type="PROSITE" id="PS51384"/>
    </source>
</evidence>
<dbReference type="InterPro" id="IPR008333">
    <property type="entry name" value="Cbr1-like_FAD-bd_dom"/>
</dbReference>
<dbReference type="GO" id="GO:0016491">
    <property type="term" value="F:oxidoreductase activity"/>
    <property type="evidence" value="ECO:0007669"/>
    <property type="project" value="UniProtKB-KW"/>
</dbReference>
<proteinExistence type="predicted"/>
<feature type="binding site" evidence="5">
    <location>
        <position position="66"/>
    </location>
    <ligand>
        <name>FAD</name>
        <dbReference type="ChEBI" id="CHEBI:57692"/>
    </ligand>
</feature>
<dbReference type="InterPro" id="IPR017927">
    <property type="entry name" value="FAD-bd_FR_type"/>
</dbReference>
<dbReference type="InterPro" id="IPR017938">
    <property type="entry name" value="Riboflavin_synthase-like_b-brl"/>
</dbReference>
<evidence type="ECO:0000313" key="8">
    <source>
        <dbReference type="Proteomes" id="UP000649617"/>
    </source>
</evidence>
<keyword evidence="8" id="KW-1185">Reference proteome</keyword>
<sequence>MKPLRQFRPFKLIGKETLAEGSEDSFPIRRFTFELPEGTSLQSLGFDLGSGDFVQVRPPAGRVRSYSPASPADRTGSFDLVVKIYRGGRCSGHLDSLEVGDSAMISGPAPVPWLAFTLKQQKHVGLIAFGVGITEALPVAWSQLLKPIDIVERVILLWGNKTWMDVFWQEQLQELVQQHAGRFQVVHALSREHREGCVRSRIDQPLLDTTFQAFPRSAAFLVVGTKQMKKDCLFRSVVAVGRDTALIGSMRLLVLSVAANAAEDAVELALVKKVLLAAA</sequence>
<evidence type="ECO:0000313" key="7">
    <source>
        <dbReference type="EMBL" id="CAE7777037.1"/>
    </source>
</evidence>
<dbReference type="EMBL" id="CAJNIZ010047848">
    <property type="protein sequence ID" value="CAE7777037.1"/>
    <property type="molecule type" value="Genomic_DNA"/>
</dbReference>
<dbReference type="OrthoDB" id="432299at2759"/>
<dbReference type="InterPro" id="IPR039261">
    <property type="entry name" value="FNR_nucleotide-bd"/>
</dbReference>
<evidence type="ECO:0000256" key="1">
    <source>
        <dbReference type="ARBA" id="ARBA00001974"/>
    </source>
</evidence>
<feature type="binding site" evidence="5">
    <location>
        <position position="64"/>
    </location>
    <ligand>
        <name>FAD</name>
        <dbReference type="ChEBI" id="CHEBI:57692"/>
    </ligand>
</feature>
<accession>A0A812YH42</accession>
<gene>
    <name evidence="7" type="primary">mcr1</name>
    <name evidence="7" type="ORF">SPIL2461_LOCUS23025</name>
</gene>
<reference evidence="7" key="1">
    <citation type="submission" date="2021-02" db="EMBL/GenBank/DDBJ databases">
        <authorList>
            <person name="Dougan E. K."/>
            <person name="Rhodes N."/>
            <person name="Thang M."/>
            <person name="Chan C."/>
        </authorList>
    </citation>
    <scope>NUCLEOTIDE SEQUENCE</scope>
</reference>
<dbReference type="InterPro" id="IPR001433">
    <property type="entry name" value="OxRdtase_FAD/NAD-bd"/>
</dbReference>
<dbReference type="CDD" id="cd06183">
    <property type="entry name" value="cyt_b5_reduct_like"/>
    <property type="match status" value="1"/>
</dbReference>
<keyword evidence="4" id="KW-0560">Oxidoreductase</keyword>
<feature type="domain" description="FAD-binding FR-type" evidence="6">
    <location>
        <begin position="5"/>
        <end position="115"/>
    </location>
</feature>
<comment type="caution">
    <text evidence="7">The sequence shown here is derived from an EMBL/GenBank/DDBJ whole genome shotgun (WGS) entry which is preliminary data.</text>
</comment>
<comment type="cofactor">
    <cofactor evidence="1 5">
        <name>FAD</name>
        <dbReference type="ChEBI" id="CHEBI:57692"/>
    </cofactor>
</comment>
<name>A0A812YH42_SYMPI</name>
<dbReference type="Gene3D" id="3.40.50.80">
    <property type="entry name" value="Nucleotide-binding domain of ferredoxin-NADP reductase (FNR) module"/>
    <property type="match status" value="1"/>
</dbReference>
<dbReference type="Gene3D" id="2.40.30.10">
    <property type="entry name" value="Translation factors"/>
    <property type="match status" value="1"/>
</dbReference>
<dbReference type="Pfam" id="PF00970">
    <property type="entry name" value="FAD_binding_6"/>
    <property type="match status" value="1"/>
</dbReference>
<evidence type="ECO:0000256" key="4">
    <source>
        <dbReference type="ARBA" id="ARBA00023002"/>
    </source>
</evidence>
<dbReference type="Proteomes" id="UP000649617">
    <property type="component" value="Unassembled WGS sequence"/>
</dbReference>
<keyword evidence="3 5" id="KW-0274">FAD</keyword>
<feature type="binding site" evidence="5">
    <location>
        <position position="91"/>
    </location>
    <ligand>
        <name>FAD</name>
        <dbReference type="ChEBI" id="CHEBI:57692"/>
    </ligand>
</feature>
<dbReference type="SUPFAM" id="SSF52343">
    <property type="entry name" value="Ferredoxin reductase-like, C-terminal NADP-linked domain"/>
    <property type="match status" value="1"/>
</dbReference>
<dbReference type="InterPro" id="IPR001834">
    <property type="entry name" value="CBR-like"/>
</dbReference>
<dbReference type="SUPFAM" id="SSF63380">
    <property type="entry name" value="Riboflavin synthase domain-like"/>
    <property type="match status" value="1"/>
</dbReference>
<feature type="binding site" evidence="5">
    <location>
        <position position="83"/>
    </location>
    <ligand>
        <name>FAD</name>
        <dbReference type="ChEBI" id="CHEBI:57692"/>
    </ligand>
</feature>
<dbReference type="Pfam" id="PF00175">
    <property type="entry name" value="NAD_binding_1"/>
    <property type="match status" value="1"/>
</dbReference>
<protein>
    <submittedName>
        <fullName evidence="7">Mcr1 protein</fullName>
    </submittedName>
</protein>
<keyword evidence="2 5" id="KW-0285">Flavoprotein</keyword>
<organism evidence="7 8">
    <name type="scientific">Symbiodinium pilosum</name>
    <name type="common">Dinoflagellate</name>
    <dbReference type="NCBI Taxonomy" id="2952"/>
    <lineage>
        <taxon>Eukaryota</taxon>
        <taxon>Sar</taxon>
        <taxon>Alveolata</taxon>
        <taxon>Dinophyceae</taxon>
        <taxon>Suessiales</taxon>
        <taxon>Symbiodiniaceae</taxon>
        <taxon>Symbiodinium</taxon>
    </lineage>
</organism>
<evidence type="ECO:0000256" key="5">
    <source>
        <dbReference type="PIRSR" id="PIRSR601834-1"/>
    </source>
</evidence>
<dbReference type="AlphaFoldDB" id="A0A812YH42"/>
<feature type="binding site" evidence="5">
    <location>
        <position position="81"/>
    </location>
    <ligand>
        <name>FAD</name>
        <dbReference type="ChEBI" id="CHEBI:57692"/>
    </ligand>
</feature>
<dbReference type="PANTHER" id="PTHR19370">
    <property type="entry name" value="NADH-CYTOCHROME B5 REDUCTASE"/>
    <property type="match status" value="1"/>
</dbReference>
<evidence type="ECO:0000256" key="2">
    <source>
        <dbReference type="ARBA" id="ARBA00022630"/>
    </source>
</evidence>
<evidence type="ECO:0000256" key="3">
    <source>
        <dbReference type="ARBA" id="ARBA00022827"/>
    </source>
</evidence>
<dbReference type="PROSITE" id="PS51384">
    <property type="entry name" value="FAD_FR"/>
    <property type="match status" value="1"/>
</dbReference>
<feature type="binding site" evidence="5">
    <location>
        <position position="134"/>
    </location>
    <ligand>
        <name>FAD</name>
        <dbReference type="ChEBI" id="CHEBI:57692"/>
    </ligand>
</feature>